<gene>
    <name evidence="1" type="ORF">MBM_06005</name>
</gene>
<organism evidence="1 2">
    <name type="scientific">Marssonina brunnea f. sp. multigermtubi (strain MB_m1)</name>
    <name type="common">Marssonina leaf spot fungus</name>
    <dbReference type="NCBI Taxonomy" id="1072389"/>
    <lineage>
        <taxon>Eukaryota</taxon>
        <taxon>Fungi</taxon>
        <taxon>Dikarya</taxon>
        <taxon>Ascomycota</taxon>
        <taxon>Pezizomycotina</taxon>
        <taxon>Leotiomycetes</taxon>
        <taxon>Helotiales</taxon>
        <taxon>Drepanopezizaceae</taxon>
        <taxon>Drepanopeziza</taxon>
    </lineage>
</organism>
<dbReference type="OrthoDB" id="771136at2759"/>
<evidence type="ECO:0000313" key="2">
    <source>
        <dbReference type="Proteomes" id="UP000006753"/>
    </source>
</evidence>
<sequence>MSCRRKPQRHASESSTSIQQVLYEEIQNIADYVAGSASADVFSVPSGRGSKPSCVADTSYRWLPADGFLGLAFSDIAASNATRILVPPELIDDFYTSIGMDYTAIINGDHLPLCSEFDDSWSVSFDFGGWDSYDGRYTITVTGDELANPGSANSQENCFPPFESSEAFGYGLSGADLSS</sequence>
<dbReference type="InterPro" id="IPR021109">
    <property type="entry name" value="Peptidase_aspartic_dom_sf"/>
</dbReference>
<proteinExistence type="predicted"/>
<dbReference type="KEGG" id="mbe:MBM_06005"/>
<dbReference type="EMBL" id="JH921440">
    <property type="protein sequence ID" value="EKD15994.1"/>
    <property type="molecule type" value="Genomic_DNA"/>
</dbReference>
<reference evidence="1 2" key="1">
    <citation type="journal article" date="2012" name="BMC Genomics">
        <title>Sequencing the genome of Marssonina brunnea reveals fungus-poplar co-evolution.</title>
        <authorList>
            <person name="Zhu S."/>
            <person name="Cao Y.-Z."/>
            <person name="Jiang C."/>
            <person name="Tan B.-Y."/>
            <person name="Wang Z."/>
            <person name="Feng S."/>
            <person name="Zhang L."/>
            <person name="Su X.-H."/>
            <person name="Brejova B."/>
            <person name="Vinar T."/>
            <person name="Xu M."/>
            <person name="Wang M.-X."/>
            <person name="Zhang S.-G."/>
            <person name="Huang M.-R."/>
            <person name="Wu R."/>
            <person name="Zhou Y."/>
        </authorList>
    </citation>
    <scope>NUCLEOTIDE SEQUENCE [LARGE SCALE GENOMIC DNA]</scope>
    <source>
        <strain evidence="1 2">MB_m1</strain>
    </source>
</reference>
<dbReference type="Proteomes" id="UP000006753">
    <property type="component" value="Unassembled WGS sequence"/>
</dbReference>
<dbReference type="HOGENOM" id="CLU_1503742_0_0_1"/>
<dbReference type="AlphaFoldDB" id="K1XTS6"/>
<dbReference type="SUPFAM" id="SSF50630">
    <property type="entry name" value="Acid proteases"/>
    <property type="match status" value="1"/>
</dbReference>
<accession>K1XTS6</accession>
<keyword evidence="2" id="KW-1185">Reference proteome</keyword>
<name>K1XTS6_MARBU</name>
<dbReference type="GeneID" id="18761940"/>
<protein>
    <submittedName>
        <fullName evidence="1">Pepsinogen c</fullName>
    </submittedName>
</protein>
<dbReference type="InParanoid" id="K1XTS6"/>
<dbReference type="Gene3D" id="2.40.70.10">
    <property type="entry name" value="Acid Proteases"/>
    <property type="match status" value="1"/>
</dbReference>
<evidence type="ECO:0000313" key="1">
    <source>
        <dbReference type="EMBL" id="EKD15994.1"/>
    </source>
</evidence>